<dbReference type="EMBL" id="KN832987">
    <property type="protein sequence ID" value="KIM84463.1"/>
    <property type="molecule type" value="Genomic_DNA"/>
</dbReference>
<dbReference type="HOGENOM" id="CLU_2850489_0_0_1"/>
<keyword evidence="1" id="KW-1133">Transmembrane helix</keyword>
<organism evidence="2 3">
    <name type="scientific">Piloderma croceum (strain F 1598)</name>
    <dbReference type="NCBI Taxonomy" id="765440"/>
    <lineage>
        <taxon>Eukaryota</taxon>
        <taxon>Fungi</taxon>
        <taxon>Dikarya</taxon>
        <taxon>Basidiomycota</taxon>
        <taxon>Agaricomycotina</taxon>
        <taxon>Agaricomycetes</taxon>
        <taxon>Agaricomycetidae</taxon>
        <taxon>Atheliales</taxon>
        <taxon>Atheliaceae</taxon>
        <taxon>Piloderma</taxon>
    </lineage>
</organism>
<accession>A0A0C3BDR8</accession>
<proteinExistence type="predicted"/>
<keyword evidence="1" id="KW-0812">Transmembrane</keyword>
<sequence>MNKTEHLHGSEKLFLYLVVVVATLISWFLNSVRPQLMGPCSPRHLDHFRVIRWSRHRHSSANSCF</sequence>
<gene>
    <name evidence="2" type="ORF">PILCRDRAFT_384264</name>
</gene>
<protein>
    <submittedName>
        <fullName evidence="2">Uncharacterized protein</fullName>
    </submittedName>
</protein>
<evidence type="ECO:0000256" key="1">
    <source>
        <dbReference type="SAM" id="Phobius"/>
    </source>
</evidence>
<reference evidence="2 3" key="1">
    <citation type="submission" date="2014-04" db="EMBL/GenBank/DDBJ databases">
        <authorList>
            <consortium name="DOE Joint Genome Institute"/>
            <person name="Kuo A."/>
            <person name="Tarkka M."/>
            <person name="Buscot F."/>
            <person name="Kohler A."/>
            <person name="Nagy L.G."/>
            <person name="Floudas D."/>
            <person name="Copeland A."/>
            <person name="Barry K.W."/>
            <person name="Cichocki N."/>
            <person name="Veneault-Fourrey C."/>
            <person name="LaButti K."/>
            <person name="Lindquist E.A."/>
            <person name="Lipzen A."/>
            <person name="Lundell T."/>
            <person name="Morin E."/>
            <person name="Murat C."/>
            <person name="Sun H."/>
            <person name="Tunlid A."/>
            <person name="Henrissat B."/>
            <person name="Grigoriev I.V."/>
            <person name="Hibbett D.S."/>
            <person name="Martin F."/>
            <person name="Nordberg H.P."/>
            <person name="Cantor M.N."/>
            <person name="Hua S.X."/>
        </authorList>
    </citation>
    <scope>NUCLEOTIDE SEQUENCE [LARGE SCALE GENOMIC DNA]</scope>
    <source>
        <strain evidence="2 3">F 1598</strain>
    </source>
</reference>
<name>A0A0C3BDR8_PILCF</name>
<feature type="transmembrane region" description="Helical" evidence="1">
    <location>
        <begin position="12"/>
        <end position="29"/>
    </location>
</feature>
<reference evidence="3" key="2">
    <citation type="submission" date="2015-01" db="EMBL/GenBank/DDBJ databases">
        <title>Evolutionary Origins and Diversification of the Mycorrhizal Mutualists.</title>
        <authorList>
            <consortium name="DOE Joint Genome Institute"/>
            <consortium name="Mycorrhizal Genomics Consortium"/>
            <person name="Kohler A."/>
            <person name="Kuo A."/>
            <person name="Nagy L.G."/>
            <person name="Floudas D."/>
            <person name="Copeland A."/>
            <person name="Barry K.W."/>
            <person name="Cichocki N."/>
            <person name="Veneault-Fourrey C."/>
            <person name="LaButti K."/>
            <person name="Lindquist E.A."/>
            <person name="Lipzen A."/>
            <person name="Lundell T."/>
            <person name="Morin E."/>
            <person name="Murat C."/>
            <person name="Riley R."/>
            <person name="Ohm R."/>
            <person name="Sun H."/>
            <person name="Tunlid A."/>
            <person name="Henrissat B."/>
            <person name="Grigoriev I.V."/>
            <person name="Hibbett D.S."/>
            <person name="Martin F."/>
        </authorList>
    </citation>
    <scope>NUCLEOTIDE SEQUENCE [LARGE SCALE GENOMIC DNA]</scope>
    <source>
        <strain evidence="3">F 1598</strain>
    </source>
</reference>
<dbReference type="InParanoid" id="A0A0C3BDR8"/>
<evidence type="ECO:0000313" key="2">
    <source>
        <dbReference type="EMBL" id="KIM84463.1"/>
    </source>
</evidence>
<dbReference type="Proteomes" id="UP000054166">
    <property type="component" value="Unassembled WGS sequence"/>
</dbReference>
<evidence type="ECO:0000313" key="3">
    <source>
        <dbReference type="Proteomes" id="UP000054166"/>
    </source>
</evidence>
<keyword evidence="3" id="KW-1185">Reference proteome</keyword>
<keyword evidence="1" id="KW-0472">Membrane</keyword>
<dbReference type="AlphaFoldDB" id="A0A0C3BDR8"/>